<dbReference type="EMBL" id="JACHCC010000009">
    <property type="protein sequence ID" value="MBB6501299.1"/>
    <property type="molecule type" value="Genomic_DNA"/>
</dbReference>
<feature type="domain" description="FAD-dependent urate hydroxylase HpyO/Asp monooxygenase CreE-like FAD/NAD(P)-binding" evidence="1">
    <location>
        <begin position="5"/>
        <end position="151"/>
    </location>
</feature>
<dbReference type="SUPFAM" id="SSF51905">
    <property type="entry name" value="FAD/NAD(P)-binding domain"/>
    <property type="match status" value="1"/>
</dbReference>
<sequence>MKNIVIIGGGLSGYLLLINLLRFCPNEELKVIMMEKEAVDRLGVPYSTEDEDHLLNVPACNMSAFSDKKEHFTDWLYRKSFIYSATSFVPRKIYRLYILDIFNRLMEAKASTINVTRLRVEAVDVDMVNKLVLTNQETAVPFDQLVLATGTFAANHLPLHDKTYMQTAGYFHSAWDNSWANHIQGNETVVMIGTGLTMTDTLISLQKTRHNGKAIALSRHGLLPSMHKNYEPYPDFRGEMQAVKTALGMLQVVRSHLRKAKHSGSDWRAVIDVLRPCTSQLWQQLPYAERRAFMEHLRHYWDVCRHRMPETCADIVSAALLKEQVRIQAGRITGIQVTAEGRFKITIRKQGGKEIQQITADIIINCMGPSTNYNRISQVLIQNLLQKRLICADPLCLGILCDEEGALIQEDGYASDCFHTLGAPAKGILWETTAVPEIRIQAHYLAHKMLKLVKKNIVENVIR</sequence>
<comment type="caution">
    <text evidence="2">The sequence shown here is derived from an EMBL/GenBank/DDBJ whole genome shotgun (WGS) entry which is preliminary data.</text>
</comment>
<protein>
    <submittedName>
        <fullName evidence="2">Putative NAD(P)/FAD-binding protein YdhS</fullName>
    </submittedName>
</protein>
<dbReference type="PANTHER" id="PTHR40254">
    <property type="entry name" value="BLR0577 PROTEIN"/>
    <property type="match status" value="1"/>
</dbReference>
<dbReference type="Gene3D" id="3.50.50.60">
    <property type="entry name" value="FAD/NAD(P)-binding domain"/>
    <property type="match status" value="1"/>
</dbReference>
<evidence type="ECO:0000259" key="1">
    <source>
        <dbReference type="Pfam" id="PF13454"/>
    </source>
</evidence>
<dbReference type="Proteomes" id="UP000521017">
    <property type="component" value="Unassembled WGS sequence"/>
</dbReference>
<dbReference type="AlphaFoldDB" id="A0A7X0J534"/>
<evidence type="ECO:0000313" key="2">
    <source>
        <dbReference type="EMBL" id="MBB6501299.1"/>
    </source>
</evidence>
<gene>
    <name evidence="2" type="ORF">HDF25_003466</name>
</gene>
<name>A0A7X0J534_9SPHI</name>
<organism evidence="2 3">
    <name type="scientific">Pedobacter cryoconitis</name>
    <dbReference type="NCBI Taxonomy" id="188932"/>
    <lineage>
        <taxon>Bacteria</taxon>
        <taxon>Pseudomonadati</taxon>
        <taxon>Bacteroidota</taxon>
        <taxon>Sphingobacteriia</taxon>
        <taxon>Sphingobacteriales</taxon>
        <taxon>Sphingobacteriaceae</taxon>
        <taxon>Pedobacter</taxon>
    </lineage>
</organism>
<dbReference type="InterPro" id="IPR052189">
    <property type="entry name" value="L-asp_N-monooxygenase_NS-form"/>
</dbReference>
<proteinExistence type="predicted"/>
<dbReference type="InterPro" id="IPR036188">
    <property type="entry name" value="FAD/NAD-bd_sf"/>
</dbReference>
<dbReference type="Pfam" id="PF13454">
    <property type="entry name" value="NAD_binding_9"/>
    <property type="match status" value="1"/>
</dbReference>
<dbReference type="PANTHER" id="PTHR40254:SF1">
    <property type="entry name" value="BLR0577 PROTEIN"/>
    <property type="match status" value="1"/>
</dbReference>
<evidence type="ECO:0000313" key="3">
    <source>
        <dbReference type="Proteomes" id="UP000521017"/>
    </source>
</evidence>
<reference evidence="2 3" key="1">
    <citation type="submission" date="2020-08" db="EMBL/GenBank/DDBJ databases">
        <title>Genomic Encyclopedia of Type Strains, Phase IV (KMG-V): Genome sequencing to study the core and pangenomes of soil and plant-associated prokaryotes.</title>
        <authorList>
            <person name="Whitman W."/>
        </authorList>
    </citation>
    <scope>NUCLEOTIDE SEQUENCE [LARGE SCALE GENOMIC DNA]</scope>
    <source>
        <strain evidence="2 3">M2T3</strain>
    </source>
</reference>
<accession>A0A7X0J534</accession>
<dbReference type="InterPro" id="IPR038732">
    <property type="entry name" value="HpyO/CreE_NAD-binding"/>
</dbReference>
<dbReference type="RefSeq" id="WP_184626909.1">
    <property type="nucleotide sequence ID" value="NZ_JACHCC010000009.1"/>
</dbReference>